<organism evidence="1 2">
    <name type="scientific">Kibdelosporangium aridum</name>
    <dbReference type="NCBI Taxonomy" id="2030"/>
    <lineage>
        <taxon>Bacteria</taxon>
        <taxon>Bacillati</taxon>
        <taxon>Actinomycetota</taxon>
        <taxon>Actinomycetes</taxon>
        <taxon>Pseudonocardiales</taxon>
        <taxon>Pseudonocardiaceae</taxon>
        <taxon>Kibdelosporangium</taxon>
    </lineage>
</organism>
<sequence>MRPLLLLDVDGPLNPFAAKADAKPAGFHEHKFRLAGWSRRRPLRMWLNPGHGRALLDAAGSAELVWATTWEHKANTMIGPAIGLPVLPVIEFGQTGTEWKFAAVARYARGRPLVWLDDDFDMYTKARDEFLSARTGLMSELVRVDPHTGITQAELAAVRACLG</sequence>
<evidence type="ECO:0000313" key="2">
    <source>
        <dbReference type="Proteomes" id="UP000192674"/>
    </source>
</evidence>
<evidence type="ECO:0000313" key="1">
    <source>
        <dbReference type="EMBL" id="SMD18870.1"/>
    </source>
</evidence>
<dbReference type="AlphaFoldDB" id="A0A1Y5XV81"/>
<evidence type="ECO:0008006" key="3">
    <source>
        <dbReference type="Google" id="ProtNLM"/>
    </source>
</evidence>
<proteinExistence type="predicted"/>
<reference evidence="1 2" key="1">
    <citation type="submission" date="2017-04" db="EMBL/GenBank/DDBJ databases">
        <authorList>
            <person name="Afonso C.L."/>
            <person name="Miller P.J."/>
            <person name="Scott M.A."/>
            <person name="Spackman E."/>
            <person name="Goraichik I."/>
            <person name="Dimitrov K.M."/>
            <person name="Suarez D.L."/>
            <person name="Swayne D.E."/>
        </authorList>
    </citation>
    <scope>NUCLEOTIDE SEQUENCE [LARGE SCALE GENOMIC DNA]</scope>
    <source>
        <strain evidence="1 2">DSM 43828</strain>
    </source>
</reference>
<dbReference type="EMBL" id="FWXV01000005">
    <property type="protein sequence ID" value="SMD18870.1"/>
    <property type="molecule type" value="Genomic_DNA"/>
</dbReference>
<dbReference type="OrthoDB" id="5124141at2"/>
<name>A0A1Y5XV81_KIBAR</name>
<dbReference type="Pfam" id="PF18143">
    <property type="entry name" value="HAD_SAK_2"/>
    <property type="match status" value="1"/>
</dbReference>
<dbReference type="RefSeq" id="WP_084430137.1">
    <property type="nucleotide sequence ID" value="NZ_FWXV01000005.1"/>
</dbReference>
<protein>
    <recommendedName>
        <fullName evidence="3">Secreted protein</fullName>
    </recommendedName>
</protein>
<dbReference type="Proteomes" id="UP000192674">
    <property type="component" value="Unassembled WGS sequence"/>
</dbReference>
<keyword evidence="2" id="KW-1185">Reference proteome</keyword>
<gene>
    <name evidence="1" type="ORF">SAMN05661093_05938</name>
</gene>
<accession>A0A1Y5XV81</accession>